<name>A0ABY9VTK7_9ACTN</name>
<keyword evidence="3" id="KW-1185">Reference proteome</keyword>
<evidence type="ECO:0000313" key="2">
    <source>
        <dbReference type="EMBL" id="WNF27245.1"/>
    </source>
</evidence>
<dbReference type="Proteomes" id="UP001303236">
    <property type="component" value="Chromosome"/>
</dbReference>
<reference evidence="2 3" key="1">
    <citation type="submission" date="2023-09" db="EMBL/GenBank/DDBJ databases">
        <title>Genome completion map analysis of the actinomycetes C11-1.</title>
        <authorList>
            <person name="Qin P."/>
            <person name="Guan P."/>
        </authorList>
    </citation>
    <scope>NUCLEOTIDE SEQUENCE [LARGE SCALE GENOMIC DNA]</scope>
    <source>
        <strain evidence="2 3">C11-1</strain>
    </source>
</reference>
<keyword evidence="1" id="KW-0472">Membrane</keyword>
<evidence type="ECO:0008006" key="4">
    <source>
        <dbReference type="Google" id="ProtNLM"/>
    </source>
</evidence>
<accession>A0ABY9VTK7</accession>
<proteinExistence type="predicted"/>
<dbReference type="EMBL" id="CP134500">
    <property type="protein sequence ID" value="WNF27245.1"/>
    <property type="molecule type" value="Genomic_DNA"/>
</dbReference>
<feature type="transmembrane region" description="Helical" evidence="1">
    <location>
        <begin position="49"/>
        <end position="69"/>
    </location>
</feature>
<evidence type="ECO:0000313" key="3">
    <source>
        <dbReference type="Proteomes" id="UP001303236"/>
    </source>
</evidence>
<keyword evidence="1" id="KW-0812">Transmembrane</keyword>
<evidence type="ECO:0000256" key="1">
    <source>
        <dbReference type="SAM" id="Phobius"/>
    </source>
</evidence>
<sequence length="337" mass="36520">MDEIGEVRRFRAEIPEFDDARLAPIHRRMRAEIAGARPRRIAACSRGRFSMVGAVASVVAVAVLSTLVLRHEDTPPAAPEPRSQPWVYQEVRWDTWQCGTGASTDGYSEVGSFNLSPASRTCRAVPAAQQRKDKWIRYDGSALATPDESTSRPDDVDVWEGNYQAGWQMLSPGGAHDLVAQLPVDPSAALNLIRARSAPTRFAGALRLTQDQRDFAEVVGVLSAAPDVPEHKARTLYDVIRKLAGATEPVQVTDGVGRNVLAVGVNGTYRDNSDERNSMQVLLDPDSFAYRGVRYVAGLDYYVGGKSSGGPFVPKGTVLATATRASTALVDRAGERP</sequence>
<protein>
    <recommendedName>
        <fullName evidence="4">CU044_5270 family protein</fullName>
    </recommendedName>
</protein>
<keyword evidence="1" id="KW-1133">Transmembrane helix</keyword>
<gene>
    <name evidence="2" type="ORF">RI138_10570</name>
</gene>
<organism evidence="2 3">
    <name type="scientific">Streptomyces durocortorensis</name>
    <dbReference type="NCBI Taxonomy" id="2811104"/>
    <lineage>
        <taxon>Bacteria</taxon>
        <taxon>Bacillati</taxon>
        <taxon>Actinomycetota</taxon>
        <taxon>Actinomycetes</taxon>
        <taxon>Kitasatosporales</taxon>
        <taxon>Streptomycetaceae</taxon>
        <taxon>Streptomyces</taxon>
    </lineage>
</organism>